<feature type="region of interest" description="Disordered" evidence="1">
    <location>
        <begin position="1705"/>
        <end position="1735"/>
    </location>
</feature>
<organism evidence="3 4">
    <name type="scientific">Rouxiella chamberiensis</name>
    <dbReference type="NCBI Taxonomy" id="1513468"/>
    <lineage>
        <taxon>Bacteria</taxon>
        <taxon>Pseudomonadati</taxon>
        <taxon>Pseudomonadota</taxon>
        <taxon>Gammaproteobacteria</taxon>
        <taxon>Enterobacterales</taxon>
        <taxon>Yersiniaceae</taxon>
        <taxon>Rouxiella</taxon>
    </lineage>
</organism>
<dbReference type="Proteomes" id="UP001164712">
    <property type="component" value="Chromosome"/>
</dbReference>
<gene>
    <name evidence="3" type="ORF">O1V66_01875</name>
</gene>
<accession>A0ABY7HQ83</accession>
<dbReference type="Gene3D" id="3.10.670.10">
    <property type="entry name" value="Secreted effector protein ssei"/>
    <property type="match status" value="1"/>
</dbReference>
<evidence type="ECO:0000313" key="3">
    <source>
        <dbReference type="EMBL" id="WAT01551.1"/>
    </source>
</evidence>
<protein>
    <recommendedName>
        <fullName evidence="2">Tox-PLDMTX domain-containing protein</fullName>
    </recommendedName>
</protein>
<evidence type="ECO:0000256" key="1">
    <source>
        <dbReference type="SAM" id="MobiDB-lite"/>
    </source>
</evidence>
<proteinExistence type="predicted"/>
<evidence type="ECO:0000313" key="4">
    <source>
        <dbReference type="Proteomes" id="UP001164712"/>
    </source>
</evidence>
<dbReference type="InterPro" id="IPR028907">
    <property type="entry name" value="Tox-PLDMTX_dom"/>
</dbReference>
<dbReference type="Gene3D" id="1.10.3290.10">
    <property type="entry name" value="Fido-like domain"/>
    <property type="match status" value="1"/>
</dbReference>
<sequence>MAKLGFLAKIINPLAHYTPVIKEAFLNGTKTLTPQEVNILTEEIDEKAFEFESFSFYIDKEINEVMQRGKTRLGIQAAGAVKENIQLGIAPESIYEESGNVAANKILISLLNGEPVEHTTIIAKSKTGKIVIPDIVLLPINEANSVIFSLKTAEVVFITAETLSKLYDHSMTDQLPRKVFHFLISHMDPKQLQDATVKNRNNMEQLIQDFQDEQAQRNRGHGGRINLVRTTHQWHRMATRANLIKHALQEGYKYHKDYDKYRNIIGAMTHSPEDFKKALFLYANLYPDEGKEIIVRTGARRLRNQPLIETVSDNLFGNMFSGFRTFDTQAQNQAELSQEQWQETGWFLLSLALGAATGFTVGAAGVILQFSQKTIWVLQTLAAAGVSGAEELLKANAQTNEEKRKAAFAGIKYEVIFSLLADVGMDKMLMPVVKKMVKKIRNGLNPSALKPVVEGLNAIKGKNLREFSQHFDQSSSVDKIEILTEKIMETDEVFRQLQTTSADKMRQRIKEIIKRNPHRLEEGGFVNAYSDVLEKLKPLTNQGVAKSFKAMDTYAKIAYLKDYSIHSTSGRDLATELGPQGAALVKKLVDDRLSLNSLGRSRSAFHWQTEKMHKGTLDVELKIESRRLRNIKGTLALMAEESPLPRTPRKINIVSASKRIRHWIQTTVEGMESSHLSPDFVESTIQRYIAIDMTHGRNLNRLYQEIYHRETPTLNRYMGDNVFLSNKAGMEGYRQWLKTIDTSRSDFPLLNLNAMTMFQPFADANGIMARLIYGINLLQRGYRFKPVDIADYHPDNLIIPYNRYNQAPPNIDYRKGKKISTDIASTVYQYDRNKFAKDYNVNHDAHYGSINDIEVFYKAEQNKELLNRYYQPGFARLYRYFENGLQKISVTFSKAPGQSFDNIVKNYVASTKSKALFSELSEADIDTVVKNSLEAMKKLNVFHPDITTFNANFNRNKKTILVTNFDGAEVNSPGTPMPQVKLDIMAYIFRDLFNQAKERSVILRNQQLGNKQTKNSLRSAFSNIKANYVNSKIKNHEFNAQEFNRGVKDFKSDADKTIAQVETLLPDNYLELDDITLINLYNRITTETTEHGTISHYQRGILFEIINQRKNTFVRRETISAALHGSKSRKKIINKNARYVMDLDQESLLASVDMHYTNGLCLPMSYVGIVALANDIEKPWAKNYSNILKSNNPRKGARDSSKLEQGKAYMEAHNKIYLQKVDAAFQKDLGELKISEIIDKLEQCKQSSFFLLQTKSHAMTVAVKINKNNEKLFYFIDPSVSMAEYTKSKYMLDALEGTIGKKMVETDLGHVAPQFRLIEITNTKGLGDTPIQGTHNPKLSFMDLADVGNRRQASLVSSMDLDATPVHAQVDPEFGVAKTNLIQAIRENEVLQTLMKNPLEKCRDATQKTLEITRKMGISSEVIQLLSWNRKLDAAINHYALQIEVNGKKYVLDTTFTQDTYFQSKILNNEITGAGQEVFDQKVYMGPAQAWFKLMKEGEENALLKVQISKEGGLLRDPSFAIGAPYDVPGLTLNQPDWFKRKMGREALYNDMLLKVRADRQVAADVKLLPELAKINVDDYDLFFNLGQGKTNFLGMRNRQALSRDLGLNKIVPFKPRNADDLATVLDNFDNINEDVFSKMSANAKDRALNTLSTSIKTHLIARINGNYKYDLTTRVELAKLLAEIEAVQKRVMYKEYNYADPFGKNDDLPSAQNPSRHNAPAASHSRGMDNPSADEKTLLTDKYQKVPITHPEGFDVYADKTPLHGQSELLYWDADNQSIKSFGIGEVKKGYGSA</sequence>
<dbReference type="EMBL" id="CP114058">
    <property type="protein sequence ID" value="WAT01551.1"/>
    <property type="molecule type" value="Genomic_DNA"/>
</dbReference>
<dbReference type="InterPro" id="IPR036597">
    <property type="entry name" value="Fido-like_dom_sf"/>
</dbReference>
<dbReference type="Pfam" id="PF15645">
    <property type="entry name" value="Tox-PLDMTX"/>
    <property type="match status" value="1"/>
</dbReference>
<dbReference type="RefSeq" id="WP_269128051.1">
    <property type="nucleotide sequence ID" value="NZ_CP114058.1"/>
</dbReference>
<name>A0ABY7HQ83_9GAMM</name>
<feature type="domain" description="Tox-PLDMTX" evidence="2">
    <location>
        <begin position="1397"/>
        <end position="1538"/>
    </location>
</feature>
<keyword evidence="4" id="KW-1185">Reference proteome</keyword>
<reference evidence="3" key="1">
    <citation type="submission" date="2022-12" db="EMBL/GenBank/DDBJ databases">
        <title>Complete genome sequence of an Australian strain of Rouxiella badensis DAR84756 and resolution of the R. badensis DSM100043 and R. chamberiensis DSM28324 genomes.</title>
        <authorList>
            <person name="Paul S."/>
            <person name="Anderson P.J."/>
            <person name="Maynard G."/>
            <person name="Dyall-Smith M."/>
            <person name="Kudinha T."/>
        </authorList>
    </citation>
    <scope>NUCLEOTIDE SEQUENCE</scope>
    <source>
        <strain evidence="3">DSM 28324</strain>
    </source>
</reference>
<evidence type="ECO:0000259" key="2">
    <source>
        <dbReference type="Pfam" id="PF15645"/>
    </source>
</evidence>